<feature type="binding site" evidence="16">
    <location>
        <position position="254"/>
    </location>
    <ligand>
        <name>ATP</name>
        <dbReference type="ChEBI" id="CHEBI:30616"/>
    </ligand>
</feature>
<evidence type="ECO:0000256" key="11">
    <source>
        <dbReference type="ARBA" id="ARBA00023137"/>
    </source>
</evidence>
<dbReference type="InterPro" id="IPR000719">
    <property type="entry name" value="Prot_kinase_dom"/>
</dbReference>
<feature type="domain" description="SH2" evidence="18">
    <location>
        <begin position="103"/>
        <end position="201"/>
    </location>
</feature>
<dbReference type="Pfam" id="PF07714">
    <property type="entry name" value="PK_Tyr_Ser-Thr"/>
    <property type="match status" value="1"/>
</dbReference>
<dbReference type="Pfam" id="PF00017">
    <property type="entry name" value="SH2"/>
    <property type="match status" value="1"/>
</dbReference>
<evidence type="ECO:0000256" key="2">
    <source>
        <dbReference type="ARBA" id="ARBA00022679"/>
    </source>
</evidence>
<dbReference type="EC" id="2.7.10.2" evidence="17"/>
<evidence type="ECO:0000256" key="6">
    <source>
        <dbReference type="ARBA" id="ARBA00022771"/>
    </source>
</evidence>
<evidence type="ECO:0000256" key="16">
    <source>
        <dbReference type="PROSITE-ProRule" id="PRU10141"/>
    </source>
</evidence>
<dbReference type="InterPro" id="IPR036860">
    <property type="entry name" value="SH2_dom_sf"/>
</dbReference>
<dbReference type="InterPro" id="IPR008266">
    <property type="entry name" value="Tyr_kinase_AS"/>
</dbReference>
<dbReference type="Gene3D" id="1.10.510.10">
    <property type="entry name" value="Transferase(Phosphotransferase) domain 1"/>
    <property type="match status" value="1"/>
</dbReference>
<dbReference type="AlphaFoldDB" id="A0AAW0UKF5"/>
<evidence type="ECO:0000256" key="12">
    <source>
        <dbReference type="ARBA" id="ARBA00051245"/>
    </source>
</evidence>
<evidence type="ECO:0000256" key="15">
    <source>
        <dbReference type="PROSITE-ProRule" id="PRU00192"/>
    </source>
</evidence>
<dbReference type="SUPFAM" id="SSF50044">
    <property type="entry name" value="SH3-domain"/>
    <property type="match status" value="1"/>
</dbReference>
<dbReference type="InterPro" id="IPR050198">
    <property type="entry name" value="Non-receptor_tyrosine_kinases"/>
</dbReference>
<keyword evidence="9 16" id="KW-0067">ATP-binding</keyword>
<dbReference type="PROSITE" id="PS50157">
    <property type="entry name" value="ZINC_FINGER_C2H2_2"/>
    <property type="match status" value="1"/>
</dbReference>
<feature type="domain" description="C2H2-type" evidence="21">
    <location>
        <begin position="627"/>
        <end position="654"/>
    </location>
</feature>
<dbReference type="Proteomes" id="UP001487740">
    <property type="component" value="Unassembled WGS sequence"/>
</dbReference>
<evidence type="ECO:0000256" key="9">
    <source>
        <dbReference type="ARBA" id="ARBA00022840"/>
    </source>
</evidence>
<comment type="catalytic activity">
    <reaction evidence="12 17">
        <text>L-tyrosyl-[protein] + ATP = O-phospho-L-tyrosyl-[protein] + ADP + H(+)</text>
        <dbReference type="Rhea" id="RHEA:10596"/>
        <dbReference type="Rhea" id="RHEA-COMP:10136"/>
        <dbReference type="Rhea" id="RHEA-COMP:20101"/>
        <dbReference type="ChEBI" id="CHEBI:15378"/>
        <dbReference type="ChEBI" id="CHEBI:30616"/>
        <dbReference type="ChEBI" id="CHEBI:46858"/>
        <dbReference type="ChEBI" id="CHEBI:61978"/>
        <dbReference type="ChEBI" id="CHEBI:456216"/>
        <dbReference type="EC" id="2.7.10.2"/>
    </reaction>
</comment>
<dbReference type="InterPro" id="IPR036028">
    <property type="entry name" value="SH3-like_dom_sf"/>
</dbReference>
<dbReference type="PRINTS" id="PR00452">
    <property type="entry name" value="SH3DOMAIN"/>
</dbReference>
<dbReference type="Gene3D" id="2.30.30.40">
    <property type="entry name" value="SH3 Domains"/>
    <property type="match status" value="1"/>
</dbReference>
<feature type="domain" description="Protein kinase" evidence="20">
    <location>
        <begin position="226"/>
        <end position="474"/>
    </location>
</feature>
<name>A0AAW0UKF5_SCYPA</name>
<keyword evidence="10 14" id="KW-0727">SH2 domain</keyword>
<dbReference type="PROSITE" id="PS00109">
    <property type="entry name" value="PROTEIN_KINASE_TYR"/>
    <property type="match status" value="1"/>
</dbReference>
<evidence type="ECO:0000256" key="4">
    <source>
        <dbReference type="ARBA" id="ARBA00022737"/>
    </source>
</evidence>
<accession>A0AAW0UKF5</accession>
<keyword evidence="7 17" id="KW-0418">Kinase</keyword>
<dbReference type="InterPro" id="IPR011009">
    <property type="entry name" value="Kinase-like_dom_sf"/>
</dbReference>
<dbReference type="SUPFAM" id="SSF56112">
    <property type="entry name" value="Protein kinase-like (PK-like)"/>
    <property type="match status" value="1"/>
</dbReference>
<reference evidence="22 23" key="1">
    <citation type="submission" date="2023-03" db="EMBL/GenBank/DDBJ databases">
        <title>High-quality genome of Scylla paramamosain provides insights in environmental adaptation.</title>
        <authorList>
            <person name="Zhang L."/>
        </authorList>
    </citation>
    <scope>NUCLEOTIDE SEQUENCE [LARGE SCALE GENOMIC DNA]</scope>
    <source>
        <strain evidence="22">LZ_2023a</strain>
        <tissue evidence="22">Muscle</tissue>
    </source>
</reference>
<dbReference type="GO" id="GO:0004715">
    <property type="term" value="F:non-membrane spanning protein tyrosine kinase activity"/>
    <property type="evidence" value="ECO:0007669"/>
    <property type="project" value="UniProtKB-EC"/>
</dbReference>
<keyword evidence="11 17" id="KW-0829">Tyrosine-protein kinase</keyword>
<evidence type="ECO:0000259" key="21">
    <source>
        <dbReference type="PROSITE" id="PS50157"/>
    </source>
</evidence>
<comment type="similarity">
    <text evidence="17">Belongs to the protein kinase superfamily. Tyr protein kinase family.</text>
</comment>
<dbReference type="PROSITE" id="PS50002">
    <property type="entry name" value="SH3"/>
    <property type="match status" value="1"/>
</dbReference>
<keyword evidence="4" id="KW-0677">Repeat</keyword>
<dbReference type="GO" id="GO:0030036">
    <property type="term" value="P:actin cytoskeleton organization"/>
    <property type="evidence" value="ECO:0007669"/>
    <property type="project" value="UniProtKB-ARBA"/>
</dbReference>
<evidence type="ECO:0000259" key="20">
    <source>
        <dbReference type="PROSITE" id="PS50011"/>
    </source>
</evidence>
<evidence type="ECO:0000256" key="14">
    <source>
        <dbReference type="PROSITE-ProRule" id="PRU00191"/>
    </source>
</evidence>
<evidence type="ECO:0000259" key="18">
    <source>
        <dbReference type="PROSITE" id="PS50001"/>
    </source>
</evidence>
<dbReference type="GO" id="GO:0002009">
    <property type="term" value="P:morphogenesis of an epithelium"/>
    <property type="evidence" value="ECO:0007669"/>
    <property type="project" value="UniProtKB-ARBA"/>
</dbReference>
<evidence type="ECO:0000256" key="5">
    <source>
        <dbReference type="ARBA" id="ARBA00022741"/>
    </source>
</evidence>
<dbReference type="InterPro" id="IPR013087">
    <property type="entry name" value="Znf_C2H2_type"/>
</dbReference>
<dbReference type="GO" id="GO:0005524">
    <property type="term" value="F:ATP binding"/>
    <property type="evidence" value="ECO:0007669"/>
    <property type="project" value="UniProtKB-UniRule"/>
</dbReference>
<dbReference type="InterPro" id="IPR001245">
    <property type="entry name" value="Ser-Thr/Tyr_kinase_cat_dom"/>
</dbReference>
<dbReference type="SUPFAM" id="SSF57667">
    <property type="entry name" value="beta-beta-alpha zinc fingers"/>
    <property type="match status" value="1"/>
</dbReference>
<dbReference type="FunFam" id="3.30.200.20:FF:000053">
    <property type="entry name" value="Tyrosine-protein kinase"/>
    <property type="match status" value="1"/>
</dbReference>
<proteinExistence type="inferred from homology"/>
<dbReference type="SMART" id="SM00252">
    <property type="entry name" value="SH2"/>
    <property type="match status" value="1"/>
</dbReference>
<protein>
    <recommendedName>
        <fullName evidence="17">Tyrosine-protein kinase</fullName>
        <ecNumber evidence="17">2.7.10.2</ecNumber>
    </recommendedName>
</protein>
<dbReference type="SUPFAM" id="SSF55550">
    <property type="entry name" value="SH2 domain"/>
    <property type="match status" value="1"/>
</dbReference>
<organism evidence="22 23">
    <name type="scientific">Scylla paramamosain</name>
    <name type="common">Mud crab</name>
    <dbReference type="NCBI Taxonomy" id="85552"/>
    <lineage>
        <taxon>Eukaryota</taxon>
        <taxon>Metazoa</taxon>
        <taxon>Ecdysozoa</taxon>
        <taxon>Arthropoda</taxon>
        <taxon>Crustacea</taxon>
        <taxon>Multicrustacea</taxon>
        <taxon>Malacostraca</taxon>
        <taxon>Eumalacostraca</taxon>
        <taxon>Eucarida</taxon>
        <taxon>Decapoda</taxon>
        <taxon>Pleocyemata</taxon>
        <taxon>Brachyura</taxon>
        <taxon>Eubrachyura</taxon>
        <taxon>Portunoidea</taxon>
        <taxon>Portunidae</taxon>
        <taxon>Portuninae</taxon>
        <taxon>Scylla</taxon>
    </lineage>
</organism>
<dbReference type="PROSITE" id="PS00107">
    <property type="entry name" value="PROTEIN_KINASE_ATP"/>
    <property type="match status" value="1"/>
</dbReference>
<dbReference type="InterPro" id="IPR000980">
    <property type="entry name" value="SH2"/>
</dbReference>
<evidence type="ECO:0000256" key="10">
    <source>
        <dbReference type="ARBA" id="ARBA00022999"/>
    </source>
</evidence>
<dbReference type="Pfam" id="PF00018">
    <property type="entry name" value="SH3_1"/>
    <property type="match status" value="1"/>
</dbReference>
<dbReference type="GO" id="GO:0048468">
    <property type="term" value="P:cell development"/>
    <property type="evidence" value="ECO:0007669"/>
    <property type="project" value="UniProtKB-ARBA"/>
</dbReference>
<dbReference type="EMBL" id="JARAKH010000009">
    <property type="protein sequence ID" value="KAK8400632.1"/>
    <property type="molecule type" value="Genomic_DNA"/>
</dbReference>
<dbReference type="Gene3D" id="3.30.200.20">
    <property type="entry name" value="Phosphorylase Kinase, domain 1"/>
    <property type="match status" value="1"/>
</dbReference>
<evidence type="ECO:0000313" key="22">
    <source>
        <dbReference type="EMBL" id="KAK8400632.1"/>
    </source>
</evidence>
<dbReference type="InterPro" id="IPR017441">
    <property type="entry name" value="Protein_kinase_ATP_BS"/>
</dbReference>
<dbReference type="PROSITE" id="PS50011">
    <property type="entry name" value="PROTEIN_KINASE_DOM"/>
    <property type="match status" value="1"/>
</dbReference>
<keyword evidence="2 17" id="KW-0808">Transferase</keyword>
<dbReference type="InterPro" id="IPR020635">
    <property type="entry name" value="Tyr_kinase_cat_dom"/>
</dbReference>
<evidence type="ECO:0000256" key="7">
    <source>
        <dbReference type="ARBA" id="ARBA00022777"/>
    </source>
</evidence>
<evidence type="ECO:0000256" key="1">
    <source>
        <dbReference type="ARBA" id="ARBA00022443"/>
    </source>
</evidence>
<dbReference type="SMART" id="SM00355">
    <property type="entry name" value="ZnF_C2H2"/>
    <property type="match status" value="1"/>
</dbReference>
<evidence type="ECO:0000256" key="8">
    <source>
        <dbReference type="ARBA" id="ARBA00022833"/>
    </source>
</evidence>
<dbReference type="PROSITE" id="PS00028">
    <property type="entry name" value="ZINC_FINGER_C2H2_1"/>
    <property type="match status" value="1"/>
</dbReference>
<dbReference type="FunFam" id="3.30.160.60:FF:000100">
    <property type="entry name" value="Zinc finger 45-like"/>
    <property type="match status" value="1"/>
</dbReference>
<gene>
    <name evidence="22" type="ORF">O3P69_002442</name>
</gene>
<keyword evidence="8" id="KW-0862">Zinc</keyword>
<keyword evidence="5 16" id="KW-0547">Nucleotide-binding</keyword>
<dbReference type="FunFam" id="1.10.510.10:FF:000554">
    <property type="entry name" value="Predicted protein"/>
    <property type="match status" value="1"/>
</dbReference>
<keyword evidence="23" id="KW-1185">Reference proteome</keyword>
<keyword evidence="6 13" id="KW-0863">Zinc-finger</keyword>
<keyword evidence="3" id="KW-0479">Metal-binding</keyword>
<dbReference type="GO" id="GO:0008270">
    <property type="term" value="F:zinc ion binding"/>
    <property type="evidence" value="ECO:0007669"/>
    <property type="project" value="UniProtKB-KW"/>
</dbReference>
<feature type="domain" description="SH3" evidence="19">
    <location>
        <begin position="36"/>
        <end position="97"/>
    </location>
</feature>
<dbReference type="Gene3D" id="3.30.160.60">
    <property type="entry name" value="Classic Zinc Finger"/>
    <property type="match status" value="1"/>
</dbReference>
<dbReference type="Gene3D" id="3.30.505.10">
    <property type="entry name" value="SH2 domain"/>
    <property type="match status" value="1"/>
</dbReference>
<sequence>MGQCCCRSYEPPVLGADLAETRMPQEPRPNSEPNYTVVDYVVGLYPYRANGTNELSFTRGETLEVINKDDVDWWLARRPGTKSVGYIPVAYVALSSSLESHEWYHGKMARVEAEQILKSRLNSAGAFLIRQSQRNNDFVLSVKLYAEDGYTPCIKHYNICQSQDNHFTLGGQRFLSLQDLVNNFINTPDSGSCRIMPKHPCVRPPPTMQDISKKNKDQWEMPREELHFVKEIGHGSFGEVWLGKWKNTIDVAIKTMREGRMKADDFLEEAKVMKSLRHPNILALYAVCTKEEPLLIVTEYMAQGALLDLLRREDINLQLQLYIATQTAAGMEYLESKMLIHRDLAARNILVGHCYVCKVADFGLSKLYEDAIYAGKVSKGKLPIKWTAPEALLHQKYSSKSDVWSFGVMLMEILTHGAVPYPGYSNMELLEALSSGYRMPQPASCPPKLYELILDCWRRNPDDRPTFFFIHDYLSNFDHQQAGVGGREGGRRQNNRWLKLWKGGKSWPALQQAVIPALPPPPVSVAHNSSSSQLQLAAHFTCLPTQTVVKELLVFTWKNDVVCDKVAHFAAHIKPLLIHHMRTCHDSASKEVVHTAPKQTNTITPKKVVKNTKRKVSSGSNISRKRFKCDECGKGFVNKKSMLQHSRVHSDVKEFECICVFTVDTASPLSLGMAMPGVPHHYVSMAETCEPSCPLKGDKNA</sequence>
<dbReference type="PANTHER" id="PTHR24418">
    <property type="entry name" value="TYROSINE-PROTEIN KINASE"/>
    <property type="match status" value="1"/>
</dbReference>
<dbReference type="PRINTS" id="PR00109">
    <property type="entry name" value="TYRKINASE"/>
</dbReference>
<dbReference type="GO" id="GO:0007435">
    <property type="term" value="P:salivary gland morphogenesis"/>
    <property type="evidence" value="ECO:0007669"/>
    <property type="project" value="UniProtKB-ARBA"/>
</dbReference>
<comment type="caution">
    <text evidence="22">The sequence shown here is derived from an EMBL/GenBank/DDBJ whole genome shotgun (WGS) entry which is preliminary data.</text>
</comment>
<dbReference type="PROSITE" id="PS50001">
    <property type="entry name" value="SH2"/>
    <property type="match status" value="1"/>
</dbReference>
<dbReference type="InterPro" id="IPR036236">
    <property type="entry name" value="Znf_C2H2_sf"/>
</dbReference>
<evidence type="ECO:0000256" key="3">
    <source>
        <dbReference type="ARBA" id="ARBA00022723"/>
    </source>
</evidence>
<dbReference type="InterPro" id="IPR001452">
    <property type="entry name" value="SH3_domain"/>
</dbReference>
<evidence type="ECO:0000259" key="19">
    <source>
        <dbReference type="PROSITE" id="PS50002"/>
    </source>
</evidence>
<evidence type="ECO:0000256" key="13">
    <source>
        <dbReference type="PROSITE-ProRule" id="PRU00042"/>
    </source>
</evidence>
<dbReference type="SMART" id="SM00326">
    <property type="entry name" value="SH3"/>
    <property type="match status" value="1"/>
</dbReference>
<dbReference type="SMART" id="SM00219">
    <property type="entry name" value="TyrKc"/>
    <property type="match status" value="1"/>
</dbReference>
<evidence type="ECO:0000256" key="17">
    <source>
        <dbReference type="RuleBase" id="RU362096"/>
    </source>
</evidence>
<evidence type="ECO:0000313" key="23">
    <source>
        <dbReference type="Proteomes" id="UP001487740"/>
    </source>
</evidence>
<dbReference type="PRINTS" id="PR00401">
    <property type="entry name" value="SH2DOMAIN"/>
</dbReference>
<keyword evidence="1 15" id="KW-0728">SH3 domain</keyword>